<comment type="caution">
    <text evidence="9">The sequence shown here is derived from an EMBL/GenBank/DDBJ whole genome shotgun (WGS) entry which is preliminary data.</text>
</comment>
<feature type="region of interest" description="Disordered" evidence="5">
    <location>
        <begin position="991"/>
        <end position="1037"/>
    </location>
</feature>
<evidence type="ECO:0000313" key="10">
    <source>
        <dbReference type="Proteomes" id="UP000585474"/>
    </source>
</evidence>
<evidence type="ECO:0000256" key="1">
    <source>
        <dbReference type="ARBA" id="ARBA00004141"/>
    </source>
</evidence>
<feature type="transmembrane region" description="Helical" evidence="6">
    <location>
        <begin position="221"/>
        <end position="240"/>
    </location>
</feature>
<feature type="transmembrane region" description="Helical" evidence="6">
    <location>
        <begin position="136"/>
        <end position="163"/>
    </location>
</feature>
<feature type="transmembrane region" description="Helical" evidence="6">
    <location>
        <begin position="330"/>
        <end position="354"/>
    </location>
</feature>
<dbReference type="GO" id="GO:0016020">
    <property type="term" value="C:membrane"/>
    <property type="evidence" value="ECO:0007669"/>
    <property type="project" value="UniProtKB-SubCell"/>
</dbReference>
<evidence type="ECO:0000313" key="9">
    <source>
        <dbReference type="EMBL" id="GFY80937.1"/>
    </source>
</evidence>
<feature type="domain" description="Plant PDR ABC transporter associated" evidence="8">
    <location>
        <begin position="303"/>
        <end position="367"/>
    </location>
</feature>
<dbReference type="PANTHER" id="PTHR48040:SF12">
    <property type="entry name" value="ABC TRANSPORTER G FAMILY MEMBER 32-LIKE ISOFORM X1"/>
    <property type="match status" value="1"/>
</dbReference>
<feature type="transmembrane region" description="Helical" evidence="6">
    <location>
        <begin position="1289"/>
        <end position="1312"/>
    </location>
</feature>
<dbReference type="Pfam" id="PF14223">
    <property type="entry name" value="Retrotran_gag_2"/>
    <property type="match status" value="1"/>
</dbReference>
<feature type="compositionally biased region" description="Basic residues" evidence="5">
    <location>
        <begin position="1016"/>
        <end position="1026"/>
    </location>
</feature>
<feature type="transmembrane region" description="Helical" evidence="6">
    <location>
        <begin position="656"/>
        <end position="678"/>
    </location>
</feature>
<feature type="transmembrane region" description="Helical" evidence="6">
    <location>
        <begin position="591"/>
        <end position="609"/>
    </location>
</feature>
<proteinExistence type="predicted"/>
<organism evidence="9 10">
    <name type="scientific">Actinidia rufa</name>
    <dbReference type="NCBI Taxonomy" id="165716"/>
    <lineage>
        <taxon>Eukaryota</taxon>
        <taxon>Viridiplantae</taxon>
        <taxon>Streptophyta</taxon>
        <taxon>Embryophyta</taxon>
        <taxon>Tracheophyta</taxon>
        <taxon>Spermatophyta</taxon>
        <taxon>Magnoliopsida</taxon>
        <taxon>eudicotyledons</taxon>
        <taxon>Gunneridae</taxon>
        <taxon>Pentapetalae</taxon>
        <taxon>asterids</taxon>
        <taxon>Ericales</taxon>
        <taxon>Actinidiaceae</taxon>
        <taxon>Actinidia</taxon>
    </lineage>
</organism>
<accession>A0A7J0E5J6</accession>
<feature type="transmembrane region" description="Helical" evidence="6">
    <location>
        <begin position="621"/>
        <end position="644"/>
    </location>
</feature>
<evidence type="ECO:0000256" key="3">
    <source>
        <dbReference type="ARBA" id="ARBA00022989"/>
    </source>
</evidence>
<keyword evidence="3 6" id="KW-1133">Transmembrane helix</keyword>
<evidence type="ECO:0000256" key="5">
    <source>
        <dbReference type="SAM" id="MobiDB-lite"/>
    </source>
</evidence>
<evidence type="ECO:0000256" key="6">
    <source>
        <dbReference type="SAM" id="Phobius"/>
    </source>
</evidence>
<sequence>MGFKCPQRKNVADFLQEVVSKKDQEQYWAVPDRTYRYIPVVKFAEAFRLFHTGKNLCEELNVPFDRRYNHPAALSSSRYGMKKRELLKTSFNWQLLLMKRNSFIYVFKFIQLLFVASITMTVFFRTTMHHNTIDDGGLYLGALYFAMVIMLFNGFTEVSMLVAKLPVIYKHRDLHFYPCWAYTLPSWLLSIPTSLIESGFWVIVTYYVIGFDPNFTRCLSQFLIYFFLHQMSLALFRVMGSLGRSMIVANTFGSFAMLVVMGLGGYVISRDSISSGWIWGFWISPLMYAQNAASVNEFLGHSWDKRAGNHTNLSLGKALLKARSLFPQSYWYWIGVGALLGYTVLFNILFTIFLTYLNPLGKRQAVVSEEELQERDKRKKGGEPVVIQLRQFLEHSGSLKGKCFEQRGMVLPFQPLSMSFSNINYYVDVPLELKQQGVLEDRLQLLVNITGAFRPGVLTALVGLLFMKRGGEVIYAGPLGPKSCKLIEYFEAVEGMPKIRPGYNPAAWMLDVTSSAEENRLGVDFAEVYRRSNLFQRNKELVEILSKPNRESKDLNFPTKYSQAYADQFLACLWKQNLSYWRNPQYTAVRFFYTVIISLMLGTICWRFGSKRDTQQEIFNAMGSMYAAVLFIGVTNGTAVQPVVSVERFVSYRERAAGMYSALPFAFAQVAIEFPYVLAQTLIYCTIFYCMASFEWNAWKFICLAHLDESKPKPVGAHMECPCESETLELSRILGGLSLESRSSLGRNSGVHGSTQNKFLIAPGCFSLRDEAPTSNQARNGHQTCLHAPPDHRSILLLFGRSKMAEHSLGSMIMHSATNYAMWKPRMEDILFCKDLHDPLENKGDKPVATKDEEWKKMNRKTIGLIRYCIGHEVFHHVAQETSAYELWIKLEEMYQAKTTRNKALLMRRLGNLKLQRGTTVAEYTSEFQNLVNQLNNVDLQFDDEMQALLLLSSLSESWETLMVSLSNSVPNGKLTTSMVMDALFNEEARRRERGKTYQNESQGLVSEESREKGRGQGKGHHRGHIKRDCPKYKAQDQSSEIAATIVMVEDEDESDVLLSISTDEKSNGISKKNGQGKQLLHRGTQSKHRGTWRIRNGTWRILSGTRAQGDALRYVRKFGQTRVVQPMQDVQREPQRKETKSILRSCTTTGPPPLKRVSFTLDLISGGDFSICAHKGGEIKPRQFAKYLGCCLVDLMGELDQSCQDGQLEDIKLSSNGLEGEIVEVQPIWSIPIWWRWYYWANPVAWSLYGLLASQYGDSNKLVKLSDGVKSMPIRLLVKDVFGFRHDFVGVAAFMVVTFCMMFALIFAYGIKSFNFQKR</sequence>
<comment type="subcellular location">
    <subcellularLocation>
        <location evidence="1">Membrane</location>
        <topology evidence="1">Multi-pass membrane protein</topology>
    </subcellularLocation>
</comment>
<dbReference type="GO" id="GO:0140359">
    <property type="term" value="F:ABC-type transporter activity"/>
    <property type="evidence" value="ECO:0007669"/>
    <property type="project" value="InterPro"/>
</dbReference>
<evidence type="ECO:0000256" key="2">
    <source>
        <dbReference type="ARBA" id="ARBA00022692"/>
    </source>
</evidence>
<dbReference type="Proteomes" id="UP000585474">
    <property type="component" value="Unassembled WGS sequence"/>
</dbReference>
<feature type="domain" description="ABC-2 type transporter transmembrane" evidence="7">
    <location>
        <begin position="568"/>
        <end position="703"/>
    </location>
</feature>
<keyword evidence="4 6" id="KW-0472">Membrane</keyword>
<feature type="transmembrane region" description="Helical" evidence="6">
    <location>
        <begin position="103"/>
        <end position="124"/>
    </location>
</feature>
<protein>
    <submittedName>
        <fullName evidence="9">Pleiotropic drug resistance 4</fullName>
    </submittedName>
</protein>
<evidence type="ECO:0000259" key="7">
    <source>
        <dbReference type="Pfam" id="PF01061"/>
    </source>
</evidence>
<evidence type="ECO:0000256" key="4">
    <source>
        <dbReference type="ARBA" id="ARBA00023136"/>
    </source>
</evidence>
<dbReference type="Pfam" id="PF01061">
    <property type="entry name" value="ABC2_membrane"/>
    <property type="match status" value="2"/>
</dbReference>
<dbReference type="InterPro" id="IPR013581">
    <property type="entry name" value="PDR_assoc"/>
</dbReference>
<dbReference type="OrthoDB" id="66620at2759"/>
<evidence type="ECO:0000259" key="8">
    <source>
        <dbReference type="Pfam" id="PF08370"/>
    </source>
</evidence>
<feature type="compositionally biased region" description="Polar residues" evidence="5">
    <location>
        <begin position="1068"/>
        <end position="1077"/>
    </location>
</feature>
<dbReference type="EMBL" id="BJWL01000001">
    <property type="protein sequence ID" value="GFY80937.1"/>
    <property type="molecule type" value="Genomic_DNA"/>
</dbReference>
<keyword evidence="2 6" id="KW-0812">Transmembrane</keyword>
<feature type="transmembrane region" description="Helical" evidence="6">
    <location>
        <begin position="184"/>
        <end position="209"/>
    </location>
</feature>
<feature type="region of interest" description="Disordered" evidence="5">
    <location>
        <begin position="1068"/>
        <end position="1090"/>
    </location>
</feature>
<keyword evidence="10" id="KW-1185">Reference proteome</keyword>
<feature type="domain" description="ABC-2 type transporter transmembrane" evidence="7">
    <location>
        <begin position="87"/>
        <end position="298"/>
    </location>
</feature>
<feature type="transmembrane region" description="Helical" evidence="6">
    <location>
        <begin position="247"/>
        <end position="268"/>
    </location>
</feature>
<reference evidence="9 10" key="1">
    <citation type="submission" date="2019-07" db="EMBL/GenBank/DDBJ databases">
        <title>De Novo Assembly of kiwifruit Actinidia rufa.</title>
        <authorList>
            <person name="Sugita-Konishi S."/>
            <person name="Sato K."/>
            <person name="Mori E."/>
            <person name="Abe Y."/>
            <person name="Kisaki G."/>
            <person name="Hamano K."/>
            <person name="Suezawa K."/>
            <person name="Otani M."/>
            <person name="Fukuda T."/>
            <person name="Manabe T."/>
            <person name="Gomi K."/>
            <person name="Tabuchi M."/>
            <person name="Akimitsu K."/>
            <person name="Kataoka I."/>
        </authorList>
    </citation>
    <scope>NUCLEOTIDE SEQUENCE [LARGE SCALE GENOMIC DNA]</scope>
    <source>
        <strain evidence="10">cv. Fuchu</strain>
    </source>
</reference>
<dbReference type="PANTHER" id="PTHR48040">
    <property type="entry name" value="PLEIOTROPIC DRUG RESISTANCE PROTEIN 1-LIKE ISOFORM X1"/>
    <property type="match status" value="1"/>
</dbReference>
<name>A0A7J0E5J6_9ERIC</name>
<gene>
    <name evidence="9" type="ORF">Acr_01g0007460</name>
</gene>
<dbReference type="InterPro" id="IPR013525">
    <property type="entry name" value="ABC2_TM"/>
</dbReference>
<dbReference type="Pfam" id="PF08370">
    <property type="entry name" value="PDR_assoc"/>
    <property type="match status" value="1"/>
</dbReference>